<dbReference type="InterPro" id="IPR029058">
    <property type="entry name" value="AB_hydrolase_fold"/>
</dbReference>
<evidence type="ECO:0000256" key="2">
    <source>
        <dbReference type="SAM" id="MobiDB-lite"/>
    </source>
</evidence>
<dbReference type="SUPFAM" id="SSF53474">
    <property type="entry name" value="alpha/beta-Hydrolases"/>
    <property type="match status" value="1"/>
</dbReference>
<comment type="pathway">
    <text evidence="1">Mycotoxin biosynthesis.</text>
</comment>
<dbReference type="AlphaFoldDB" id="A0A8H7EIR1"/>
<dbReference type="PANTHER" id="PTHR12112:SF39">
    <property type="entry name" value="EG:152A3.5 PROTEIN (FBGN0003116_PN PROTEIN)"/>
    <property type="match status" value="1"/>
</dbReference>
<dbReference type="Gene3D" id="3.10.310.20">
    <property type="entry name" value="DHHA2 domain"/>
    <property type="match status" value="1"/>
</dbReference>
<organism evidence="4 5">
    <name type="scientific">Alternaria burnsii</name>
    <dbReference type="NCBI Taxonomy" id="1187904"/>
    <lineage>
        <taxon>Eukaryota</taxon>
        <taxon>Fungi</taxon>
        <taxon>Dikarya</taxon>
        <taxon>Ascomycota</taxon>
        <taxon>Pezizomycotina</taxon>
        <taxon>Dothideomycetes</taxon>
        <taxon>Pleosporomycetidae</taxon>
        <taxon>Pleosporales</taxon>
        <taxon>Pleosporineae</taxon>
        <taxon>Pleosporaceae</taxon>
        <taxon>Alternaria</taxon>
        <taxon>Alternaria sect. Alternaria</taxon>
    </lineage>
</organism>
<feature type="region of interest" description="Disordered" evidence="2">
    <location>
        <begin position="1"/>
        <end position="25"/>
    </location>
</feature>
<dbReference type="SMART" id="SM01131">
    <property type="entry name" value="DHHA2"/>
    <property type="match status" value="1"/>
</dbReference>
<dbReference type="Pfam" id="PF02230">
    <property type="entry name" value="Abhydrolase_2"/>
    <property type="match status" value="1"/>
</dbReference>
<comment type="caution">
    <text evidence="4">The sequence shown here is derived from an EMBL/GenBank/DDBJ whole genome shotgun (WGS) entry which is preliminary data.</text>
</comment>
<reference evidence="4" key="2">
    <citation type="submission" date="2020-08" db="EMBL/GenBank/DDBJ databases">
        <title>Draft Genome Sequence of Cumin Blight Pathogen Alternaria burnsii.</title>
        <authorList>
            <person name="Feng Z."/>
        </authorList>
    </citation>
    <scope>NUCLEOTIDE SEQUENCE</scope>
    <source>
        <strain evidence="4">CBS107.38</strain>
    </source>
</reference>
<dbReference type="InterPro" id="IPR004097">
    <property type="entry name" value="DHHA2"/>
</dbReference>
<dbReference type="EMBL" id="JAAABM010000002">
    <property type="protein sequence ID" value="KAF7680371.1"/>
    <property type="molecule type" value="Genomic_DNA"/>
</dbReference>
<dbReference type="InterPro" id="IPR038222">
    <property type="entry name" value="DHHA2_dom_sf"/>
</dbReference>
<proteinExistence type="predicted"/>
<dbReference type="Proteomes" id="UP000596902">
    <property type="component" value="Unassembled WGS sequence"/>
</dbReference>
<evidence type="ECO:0000313" key="5">
    <source>
        <dbReference type="Proteomes" id="UP000596902"/>
    </source>
</evidence>
<evidence type="ECO:0000256" key="1">
    <source>
        <dbReference type="ARBA" id="ARBA00004685"/>
    </source>
</evidence>
<reference evidence="4" key="1">
    <citation type="submission" date="2020-01" db="EMBL/GenBank/DDBJ databases">
        <authorList>
            <person name="Feng Z.H.Z."/>
        </authorList>
    </citation>
    <scope>NUCLEOTIDE SEQUENCE</scope>
    <source>
        <strain evidence="4">CBS107.38</strain>
    </source>
</reference>
<gene>
    <name evidence="4" type="ORF">GT037_002022</name>
</gene>
<accession>A0A8H7EIR1</accession>
<dbReference type="PANTHER" id="PTHR12112">
    <property type="entry name" value="BNIP - RELATED"/>
    <property type="match status" value="1"/>
</dbReference>
<dbReference type="SUPFAM" id="SSF64182">
    <property type="entry name" value="DHH phosphoesterases"/>
    <property type="match status" value="1"/>
</dbReference>
<dbReference type="Gene3D" id="3.40.50.1820">
    <property type="entry name" value="alpha/beta hydrolase"/>
    <property type="match status" value="1"/>
</dbReference>
<dbReference type="InterPro" id="IPR003140">
    <property type="entry name" value="PLipase/COase/thioEstase"/>
</dbReference>
<dbReference type="GO" id="GO:0005737">
    <property type="term" value="C:cytoplasm"/>
    <property type="evidence" value="ECO:0007669"/>
    <property type="project" value="InterPro"/>
</dbReference>
<sequence>MPGRLPTKADFPSSATLSITPPPSSQPPTNILILLHGLGDTNAPFTRLGEQLNLPETACLALQAPNPVPFDLGGTHWGEDMIFDSSTGEMDMDTGLQGSTRLVLDQIIREGLIGRCGYKGREIMIFGFAQGGMVGLQVAAEFEEELGGVISIGGPLSQSVSLKALQNKSKTPVLVCKANKKSAVTDSATTKLKDAFDYIEFKEWEKNGDGYEVPKEFLQVASRSVRQVIDRVPKGLSMVNGIFQKTIMDVWRLSKCWLRPEYLAVFKHANIESKHLITLDDLPALSDIESKLAPENTKWILVDHNALQGQLGKMYAERVAGVIDHHDDEKKVPEDTGEEPRIIEKSGSCTSLIANYCRPSWDMASLSALSSGAAHAQGDSMSNDAAFVQRWDADIAQLSLASILIDTADLNDENKTTEHDRKAVEYLEAKIMLCPQLAASFDRTSFYKEINAAKKDIGSLKLQDILRKDYKQWDQGGLKLGVSSVVKSIEFLQNKAGDEGSAQTVEAFLAALKEFAKDRDLDMYSLMTTSTGSDGGFQRELLLWAFNDGAVSAAKNFATNSKDELGLEEWQNSDDIDSKREWRKTWWQRQVQHSRKRVAPLLREAMT</sequence>
<evidence type="ECO:0000313" key="4">
    <source>
        <dbReference type="EMBL" id="KAF7680371.1"/>
    </source>
</evidence>
<evidence type="ECO:0000259" key="3">
    <source>
        <dbReference type="SMART" id="SM01131"/>
    </source>
</evidence>
<dbReference type="GO" id="GO:0004309">
    <property type="term" value="F:exopolyphosphatase activity"/>
    <property type="evidence" value="ECO:0007669"/>
    <property type="project" value="TreeGrafter"/>
</dbReference>
<dbReference type="RefSeq" id="XP_038790361.1">
    <property type="nucleotide sequence ID" value="XM_038927069.1"/>
</dbReference>
<feature type="domain" description="DHHA2" evidence="3">
    <location>
        <begin position="447"/>
        <end position="606"/>
    </location>
</feature>
<dbReference type="Pfam" id="PF02833">
    <property type="entry name" value="DHHA2"/>
    <property type="match status" value="1"/>
</dbReference>
<protein>
    <submittedName>
        <fullName evidence="4">Dhh phosphoesterase</fullName>
    </submittedName>
</protein>
<dbReference type="Gene3D" id="3.90.1640.10">
    <property type="entry name" value="inorganic pyrophosphatase (n-terminal core)"/>
    <property type="match status" value="1"/>
</dbReference>
<name>A0A8H7EIR1_9PLEO</name>
<dbReference type="GeneID" id="62200247"/>
<dbReference type="InterPro" id="IPR038763">
    <property type="entry name" value="DHH_sf"/>
</dbReference>
<keyword evidence="5" id="KW-1185">Reference proteome</keyword>